<dbReference type="RefSeq" id="XP_022964382.1">
    <property type="nucleotide sequence ID" value="XM_023108614.1"/>
</dbReference>
<dbReference type="Proteomes" id="UP000504609">
    <property type="component" value="Unplaced"/>
</dbReference>
<dbReference type="PANTHER" id="PTHR43813:SF1">
    <property type="entry name" value="ACYL-ACTIVATING ENZYME 16, CHLOROPLASTIC-RELATED"/>
    <property type="match status" value="1"/>
</dbReference>
<protein>
    <submittedName>
        <fullName evidence="2">Probable acyl-activating enzyme 16, chloroplastic isoform X1</fullName>
    </submittedName>
</protein>
<evidence type="ECO:0000313" key="2">
    <source>
        <dbReference type="RefSeq" id="XP_022964382.1"/>
    </source>
</evidence>
<proteinExistence type="predicted"/>
<organism evidence="1 2">
    <name type="scientific">Cucurbita moschata</name>
    <name type="common">Winter crookneck squash</name>
    <name type="synonym">Cucurbita pepo var. moschata</name>
    <dbReference type="NCBI Taxonomy" id="3662"/>
    <lineage>
        <taxon>Eukaryota</taxon>
        <taxon>Viridiplantae</taxon>
        <taxon>Streptophyta</taxon>
        <taxon>Embryophyta</taxon>
        <taxon>Tracheophyta</taxon>
        <taxon>Spermatophyta</taxon>
        <taxon>Magnoliopsida</taxon>
        <taxon>eudicotyledons</taxon>
        <taxon>Gunneridae</taxon>
        <taxon>Pentapetalae</taxon>
        <taxon>rosids</taxon>
        <taxon>fabids</taxon>
        <taxon>Cucurbitales</taxon>
        <taxon>Cucurbitaceae</taxon>
        <taxon>Cucurbiteae</taxon>
        <taxon>Cucurbita</taxon>
    </lineage>
</organism>
<dbReference type="KEGG" id="cmos:111464417"/>
<dbReference type="GO" id="GO:0030497">
    <property type="term" value="P:fatty acid elongation"/>
    <property type="evidence" value="ECO:0007669"/>
    <property type="project" value="TreeGrafter"/>
</dbReference>
<gene>
    <name evidence="2" type="primary">LOC111464417</name>
</gene>
<sequence length="143" mass="16917">MLMMGAAIPFTCNQHLWISTISRHSLQSSPDFRISCQSKELVPDIWRFSAERYGDRVALLDPYHNHASKITYKQIKNLWDVIPAKVGDKFLSMLSPWHAYERACEYFIFTLGVEQTYTTTRKLKVFQLHQIWEIRIFFKLLCI</sequence>
<dbReference type="AlphaFoldDB" id="A0A6J1HHN7"/>
<evidence type="ECO:0000313" key="1">
    <source>
        <dbReference type="Proteomes" id="UP000504609"/>
    </source>
</evidence>
<keyword evidence="1" id="KW-1185">Reference proteome</keyword>
<dbReference type="InterPro" id="IPR052987">
    <property type="entry name" value="Chloroplast_AMP-bd_Enzymes"/>
</dbReference>
<name>A0A6J1HHN7_CUCMO</name>
<dbReference type="PANTHER" id="PTHR43813">
    <property type="entry name" value="ACYL-ACTIVATING ENZYME 16, CHLOROPLASTIC-RELATED"/>
    <property type="match status" value="1"/>
</dbReference>
<dbReference type="GeneID" id="111464417"/>
<dbReference type="GO" id="GO:0009507">
    <property type="term" value="C:chloroplast"/>
    <property type="evidence" value="ECO:0007669"/>
    <property type="project" value="TreeGrafter"/>
</dbReference>
<reference evidence="2" key="1">
    <citation type="submission" date="2025-08" db="UniProtKB">
        <authorList>
            <consortium name="RefSeq"/>
        </authorList>
    </citation>
    <scope>IDENTIFICATION</scope>
    <source>
        <tissue evidence="2">Young leaves</tissue>
    </source>
</reference>
<accession>A0A6J1HHN7</accession>
<dbReference type="GO" id="GO:0008922">
    <property type="term" value="F:long-chain fatty acid [acyl-carrier-protein] ligase activity"/>
    <property type="evidence" value="ECO:0007669"/>
    <property type="project" value="TreeGrafter"/>
</dbReference>